<dbReference type="RefSeq" id="WP_009163365.1">
    <property type="nucleotide sequence ID" value="NZ_KB291014.1"/>
</dbReference>
<dbReference type="GO" id="GO:0046654">
    <property type="term" value="P:tetrahydrofolate biosynthetic process"/>
    <property type="evidence" value="ECO:0007669"/>
    <property type="project" value="UniProtKB-UniRule"/>
</dbReference>
<gene>
    <name evidence="8" type="ORF">HMPREF9151_02056</name>
</gene>
<dbReference type="PATRIC" id="fig|1127699.3.peg.1882"/>
<accession>L1N461</accession>
<dbReference type="Pfam" id="PF02152">
    <property type="entry name" value="FolB"/>
    <property type="match status" value="1"/>
</dbReference>
<dbReference type="AlphaFoldDB" id="L1N461"/>
<sequence length="123" mass="14035">MADFISLRNLRFHAFHGVLPQERKVGNDYRLSLRVEYPLEKAMESDDLNDTLSYAEVLDIVKYEMNIPSALLENVAYRIGRHLLEAFSEIRSVHIELIKLNPPMGADGEGAGVELHLINDKTR</sequence>
<dbReference type="OrthoDB" id="9803748at2"/>
<dbReference type="EMBL" id="AMEP01000124">
    <property type="protein sequence ID" value="EKX98132.1"/>
    <property type="molecule type" value="Genomic_DNA"/>
</dbReference>
<organism evidence="8 9">
    <name type="scientific">Hoylesella saccharolytica F0055</name>
    <dbReference type="NCBI Taxonomy" id="1127699"/>
    <lineage>
        <taxon>Bacteria</taxon>
        <taxon>Pseudomonadati</taxon>
        <taxon>Bacteroidota</taxon>
        <taxon>Bacteroidia</taxon>
        <taxon>Bacteroidales</taxon>
        <taxon>Prevotellaceae</taxon>
        <taxon>Hoylesella</taxon>
    </lineage>
</organism>
<dbReference type="GO" id="GO:0005737">
    <property type="term" value="C:cytoplasm"/>
    <property type="evidence" value="ECO:0007669"/>
    <property type="project" value="TreeGrafter"/>
</dbReference>
<reference evidence="8 9" key="1">
    <citation type="submission" date="2012-05" db="EMBL/GenBank/DDBJ databases">
        <authorList>
            <person name="Weinstock G."/>
            <person name="Sodergren E."/>
            <person name="Lobos E.A."/>
            <person name="Fulton L."/>
            <person name="Fulton R."/>
            <person name="Courtney L."/>
            <person name="Fronick C."/>
            <person name="O'Laughlin M."/>
            <person name="Godfrey J."/>
            <person name="Wilson R.M."/>
            <person name="Miner T."/>
            <person name="Farmer C."/>
            <person name="Delehaunty K."/>
            <person name="Cordes M."/>
            <person name="Minx P."/>
            <person name="Tomlinson C."/>
            <person name="Chen J."/>
            <person name="Wollam A."/>
            <person name="Pepin K.H."/>
            <person name="Bhonagiri V."/>
            <person name="Zhang X."/>
            <person name="Suruliraj S."/>
            <person name="Warren W."/>
            <person name="Mitreva M."/>
            <person name="Mardis E.R."/>
            <person name="Wilson R.K."/>
        </authorList>
    </citation>
    <scope>NUCLEOTIDE SEQUENCE [LARGE SCALE GENOMIC DNA]</scope>
    <source>
        <strain evidence="8 9">F0055</strain>
    </source>
</reference>
<dbReference type="Proteomes" id="UP000010433">
    <property type="component" value="Unassembled WGS sequence"/>
</dbReference>
<evidence type="ECO:0000256" key="4">
    <source>
        <dbReference type="ARBA" id="ARBA00022909"/>
    </source>
</evidence>
<evidence type="ECO:0000256" key="1">
    <source>
        <dbReference type="ARBA" id="ARBA00001353"/>
    </source>
</evidence>
<dbReference type="HOGENOM" id="CLU_112632_1_2_10"/>
<dbReference type="InterPro" id="IPR006157">
    <property type="entry name" value="FolB_dom"/>
</dbReference>
<dbReference type="InterPro" id="IPR006156">
    <property type="entry name" value="Dihydroneopterin_aldolase"/>
</dbReference>
<dbReference type="Gene3D" id="3.30.1130.10">
    <property type="match status" value="1"/>
</dbReference>
<evidence type="ECO:0000256" key="3">
    <source>
        <dbReference type="ARBA" id="ARBA00005708"/>
    </source>
</evidence>
<dbReference type="InterPro" id="IPR043133">
    <property type="entry name" value="GTP-CH-I_C/QueF"/>
</dbReference>
<dbReference type="NCBIfam" id="TIGR00526">
    <property type="entry name" value="folB_dom"/>
    <property type="match status" value="1"/>
</dbReference>
<evidence type="ECO:0000256" key="2">
    <source>
        <dbReference type="ARBA" id="ARBA00005013"/>
    </source>
</evidence>
<comment type="function">
    <text evidence="6">Catalyzes the conversion of 7,8-dihydroneopterin to 6-hydroxymethyl-7,8-dihydropterin.</text>
</comment>
<protein>
    <recommendedName>
        <fullName evidence="6">7,8-dihydroneopterin aldolase</fullName>
        <ecNumber evidence="6">4.1.2.25</ecNumber>
    </recommendedName>
</protein>
<dbReference type="NCBIfam" id="TIGR00525">
    <property type="entry name" value="folB"/>
    <property type="match status" value="1"/>
</dbReference>
<keyword evidence="4 6" id="KW-0289">Folate biosynthesis</keyword>
<dbReference type="GO" id="GO:0046656">
    <property type="term" value="P:folic acid biosynthetic process"/>
    <property type="evidence" value="ECO:0007669"/>
    <property type="project" value="UniProtKB-UniRule"/>
</dbReference>
<keyword evidence="5 6" id="KW-0456">Lyase</keyword>
<comment type="similarity">
    <text evidence="3 6">Belongs to the DHNA family.</text>
</comment>
<proteinExistence type="inferred from homology"/>
<evidence type="ECO:0000256" key="6">
    <source>
        <dbReference type="RuleBase" id="RU362079"/>
    </source>
</evidence>
<evidence type="ECO:0000313" key="9">
    <source>
        <dbReference type="Proteomes" id="UP000010433"/>
    </source>
</evidence>
<evidence type="ECO:0000259" key="7">
    <source>
        <dbReference type="SMART" id="SM00905"/>
    </source>
</evidence>
<feature type="domain" description="Dihydroneopterin aldolase/epimerase" evidence="7">
    <location>
        <begin position="5"/>
        <end position="117"/>
    </location>
</feature>
<comment type="catalytic activity">
    <reaction evidence="1 6">
        <text>7,8-dihydroneopterin = 6-hydroxymethyl-7,8-dihydropterin + glycolaldehyde</text>
        <dbReference type="Rhea" id="RHEA:10540"/>
        <dbReference type="ChEBI" id="CHEBI:17001"/>
        <dbReference type="ChEBI" id="CHEBI:17071"/>
        <dbReference type="ChEBI" id="CHEBI:44841"/>
        <dbReference type="EC" id="4.1.2.25"/>
    </reaction>
</comment>
<dbReference type="UniPathway" id="UPA00077">
    <property type="reaction ID" value="UER00154"/>
</dbReference>
<name>L1N461_9BACT</name>
<dbReference type="EC" id="4.1.2.25" evidence="6"/>
<dbReference type="SUPFAM" id="SSF55620">
    <property type="entry name" value="Tetrahydrobiopterin biosynthesis enzymes-like"/>
    <property type="match status" value="1"/>
</dbReference>
<dbReference type="PANTHER" id="PTHR42844">
    <property type="entry name" value="DIHYDRONEOPTERIN ALDOLASE 1-RELATED"/>
    <property type="match status" value="1"/>
</dbReference>
<keyword evidence="9" id="KW-1185">Reference proteome</keyword>
<evidence type="ECO:0000256" key="5">
    <source>
        <dbReference type="ARBA" id="ARBA00023239"/>
    </source>
</evidence>
<dbReference type="STRING" id="1127699.HMPREF9151_02056"/>
<comment type="caution">
    <text evidence="8">The sequence shown here is derived from an EMBL/GenBank/DDBJ whole genome shotgun (WGS) entry which is preliminary data.</text>
</comment>
<dbReference type="GO" id="GO:0004150">
    <property type="term" value="F:dihydroneopterin aldolase activity"/>
    <property type="evidence" value="ECO:0007669"/>
    <property type="project" value="UniProtKB-UniRule"/>
</dbReference>
<dbReference type="PANTHER" id="PTHR42844:SF1">
    <property type="entry name" value="DIHYDRONEOPTERIN ALDOLASE 1-RELATED"/>
    <property type="match status" value="1"/>
</dbReference>
<dbReference type="SMART" id="SM00905">
    <property type="entry name" value="FolB"/>
    <property type="match status" value="1"/>
</dbReference>
<evidence type="ECO:0000313" key="8">
    <source>
        <dbReference type="EMBL" id="EKX98132.1"/>
    </source>
</evidence>
<comment type="pathway">
    <text evidence="2 6">Cofactor biosynthesis; tetrahydrofolate biosynthesis; 2-amino-4-hydroxy-6-hydroxymethyl-7,8-dihydropteridine diphosphate from 7,8-dihydroneopterin triphosphate: step 3/4.</text>
</comment>